<dbReference type="InterPro" id="IPR050564">
    <property type="entry name" value="F420-G6PD/mer"/>
</dbReference>
<feature type="domain" description="Luciferase-like" evidence="2">
    <location>
        <begin position="33"/>
        <end position="319"/>
    </location>
</feature>
<dbReference type="EMBL" id="JNSL01000034">
    <property type="protein sequence ID" value="KGA19135.1"/>
    <property type="molecule type" value="Genomic_DNA"/>
</dbReference>
<comment type="caution">
    <text evidence="3">The sequence shown here is derived from an EMBL/GenBank/DDBJ whole genome shotgun (WGS) entry which is preliminary data.</text>
</comment>
<name>A0A094Q4Q9_9ZZZZ</name>
<protein>
    <recommendedName>
        <fullName evidence="2">Luciferase-like domain-containing protein</fullName>
    </recommendedName>
</protein>
<evidence type="ECO:0000256" key="1">
    <source>
        <dbReference type="ARBA" id="ARBA00023002"/>
    </source>
</evidence>
<dbReference type="InterPro" id="IPR011251">
    <property type="entry name" value="Luciferase-like_dom"/>
</dbReference>
<dbReference type="Gene3D" id="3.20.20.30">
    <property type="entry name" value="Luciferase-like domain"/>
    <property type="match status" value="1"/>
</dbReference>
<evidence type="ECO:0000259" key="2">
    <source>
        <dbReference type="Pfam" id="PF00296"/>
    </source>
</evidence>
<dbReference type="SUPFAM" id="SSF51679">
    <property type="entry name" value="Bacterial luciferase-like"/>
    <property type="match status" value="1"/>
</dbReference>
<dbReference type="PANTHER" id="PTHR43244">
    <property type="match status" value="1"/>
</dbReference>
<gene>
    <name evidence="3" type="ORF">GM51_7085</name>
</gene>
<organism evidence="3">
    <name type="scientific">freshwater metagenome</name>
    <dbReference type="NCBI Taxonomy" id="449393"/>
    <lineage>
        <taxon>unclassified sequences</taxon>
        <taxon>metagenomes</taxon>
        <taxon>ecological metagenomes</taxon>
    </lineage>
</organism>
<keyword evidence="1" id="KW-0560">Oxidoreductase</keyword>
<accession>A0A094Q4Q9</accession>
<reference evidence="3" key="1">
    <citation type="submission" date="2014-06" db="EMBL/GenBank/DDBJ databases">
        <title>Key roles for freshwater Actinobacteria revealed by deep metagenomic sequencing.</title>
        <authorList>
            <person name="Ghai R."/>
            <person name="Mizuno C.M."/>
            <person name="Picazo A."/>
            <person name="Camacho A."/>
            <person name="Rodriguez-Valera F."/>
        </authorList>
    </citation>
    <scope>NUCLEOTIDE SEQUENCE</scope>
</reference>
<dbReference type="AlphaFoldDB" id="A0A094Q4Q9"/>
<dbReference type="InterPro" id="IPR036661">
    <property type="entry name" value="Luciferase-like_sf"/>
</dbReference>
<dbReference type="GO" id="GO:0016705">
    <property type="term" value="F:oxidoreductase activity, acting on paired donors, with incorporation or reduction of molecular oxygen"/>
    <property type="evidence" value="ECO:0007669"/>
    <property type="project" value="InterPro"/>
</dbReference>
<dbReference type="Pfam" id="PF00296">
    <property type="entry name" value="Bac_luciferase"/>
    <property type="match status" value="1"/>
</dbReference>
<proteinExistence type="predicted"/>
<sequence>MRFTLENISTIGEIMIEIGVVNEPSAGFTAPNAKRLEDMGFDYLLTPDTQNLSADPYGQLSLAAAATKTIKLGTGVTNPITRDVAVTASALATLQIESNGRAICGMGRGDSSAAHIGKKQATGEQLAFYANSIRTYIAGGTVDRDGTQSAMRWIKPGDVPPVPIDIACTGPKTIELAADVADRVSFAVGSAPERLQWAMDIFNARMAVNGRDRRSVNVGAYINLVCDPDEQRAVNLARMVTGMVSHFAGMKASPTEHLPEQIKGIAEKMKSDYDMKHHAQDAGSHLNMIDDEFVRWMAICGPVDLCVEKLSKLIDMGLEHVYLLGGSPYAEPHGKRITGVVDMSELFAAEAMPQIRKAYAHV</sequence>
<evidence type="ECO:0000313" key="3">
    <source>
        <dbReference type="EMBL" id="KGA19135.1"/>
    </source>
</evidence>
<dbReference type="PANTHER" id="PTHR43244:SF1">
    <property type="entry name" value="5,10-METHYLENETETRAHYDROMETHANOPTERIN REDUCTASE"/>
    <property type="match status" value="1"/>
</dbReference>